<name>A0A0T7ANR5_PREIN</name>
<keyword evidence="2" id="KW-0547">Nucleotide-binding</keyword>
<dbReference type="GO" id="GO:0005524">
    <property type="term" value="F:ATP binding"/>
    <property type="evidence" value="ECO:0007669"/>
    <property type="project" value="UniProtKB-KW"/>
</dbReference>
<dbReference type="GO" id="GO:0016887">
    <property type="term" value="F:ATP hydrolysis activity"/>
    <property type="evidence" value="ECO:0007669"/>
    <property type="project" value="InterPro"/>
</dbReference>
<dbReference type="Gene3D" id="3.40.50.300">
    <property type="entry name" value="P-loop containing nucleotide triphosphate hydrolases"/>
    <property type="match status" value="1"/>
</dbReference>
<sequence>MALYTKCILRENFTETIDILVFLYYFCIQKMFNSYIFKKSIMVESFIVRNYMSYRDQVELSFLASKKEKASTLPPEWYQEIDGKRILRLLLCVGLNGTGKTKMIEALQYLRMLAIYKPQKPTDHPAYRPFLLDEKSKYEPSEFSLTYYINNICYYYYIKVSEKRIEEEILKQQSPNVLLYHRLYNAETDIVSIKFGPDCDISKSTQQALKLTVIQNSSVLSVFGSLNLESQSLKSNYDFFDKHISLIRKSANQKIADKLKTGNPERDLQVKRMLLQLLKDVGTNICDYEVDEITFNISDIENSVPELLLHQIQKEHPCGQISQKTLRLIHSTPLGNKSLDDSYESLGTMNIIKLLLVMYDVVIGRKCSCIDEIEYGIHTKALDFLLKMYLTIADNCQLVVATHDLSLLKSKNLRRDAVRMFEKDEYGVTQIKRKYVHNTMNFFNAYEKILDEQLGLMAESLDSLSKYRELIQTFYKEYEKDKRE</sequence>
<dbReference type="PANTHER" id="PTHR40396">
    <property type="entry name" value="ATPASE-LIKE PROTEIN"/>
    <property type="match status" value="1"/>
</dbReference>
<dbReference type="InterPro" id="IPR003959">
    <property type="entry name" value="ATPase_AAA_core"/>
</dbReference>
<protein>
    <submittedName>
        <fullName evidence="2">Probable ATP-binding protein</fullName>
    </submittedName>
</protein>
<dbReference type="Proteomes" id="UP000217431">
    <property type="component" value="Chromosome II"/>
</dbReference>
<dbReference type="PANTHER" id="PTHR40396:SF1">
    <property type="entry name" value="ATPASE AAA-TYPE CORE DOMAIN-CONTAINING PROTEIN"/>
    <property type="match status" value="1"/>
</dbReference>
<dbReference type="Pfam" id="PF13304">
    <property type="entry name" value="AAA_21"/>
    <property type="match status" value="1"/>
</dbReference>
<dbReference type="InterPro" id="IPR027417">
    <property type="entry name" value="P-loop_NTPase"/>
</dbReference>
<evidence type="ECO:0000313" key="2">
    <source>
        <dbReference type="EMBL" id="BAU18670.1"/>
    </source>
</evidence>
<proteinExistence type="predicted"/>
<organism evidence="2 3">
    <name type="scientific">Prevotella intermedia</name>
    <dbReference type="NCBI Taxonomy" id="28131"/>
    <lineage>
        <taxon>Bacteria</taxon>
        <taxon>Pseudomonadati</taxon>
        <taxon>Bacteroidota</taxon>
        <taxon>Bacteroidia</taxon>
        <taxon>Bacteroidales</taxon>
        <taxon>Prevotellaceae</taxon>
        <taxon>Prevotella</taxon>
    </lineage>
</organism>
<dbReference type="SUPFAM" id="SSF52540">
    <property type="entry name" value="P-loop containing nucleoside triphosphate hydrolases"/>
    <property type="match status" value="1"/>
</dbReference>
<gene>
    <name evidence="2" type="ORF">PIOMA14_II_0165</name>
</gene>
<feature type="domain" description="ATPase AAA-type core" evidence="1">
    <location>
        <begin position="93"/>
        <end position="408"/>
    </location>
</feature>
<evidence type="ECO:0000313" key="3">
    <source>
        <dbReference type="Proteomes" id="UP000217431"/>
    </source>
</evidence>
<dbReference type="EMBL" id="AP014598">
    <property type="protein sequence ID" value="BAU18670.1"/>
    <property type="molecule type" value="Genomic_DNA"/>
</dbReference>
<keyword evidence="2" id="KW-0067">ATP-binding</keyword>
<accession>A0A0T7ANR5</accession>
<dbReference type="AlphaFoldDB" id="A0A0T7ANR5"/>
<reference evidence="2 3" key="1">
    <citation type="journal article" date="2016" name="DNA Res.">
        <title>The complete genome sequencing of Prevotella intermedia strain OMA14 and a subsequent fine-scale, intra-species genomic comparison reveal an unusual amplification of conjugative and mobile transposons and identify a novel Prevotella-lineage-specific repeat.</title>
        <authorList>
            <person name="Naito M."/>
            <person name="Ogura Y."/>
            <person name="Itoh T."/>
            <person name="Shoji M."/>
            <person name="Okamoto M."/>
            <person name="Hayashi T."/>
            <person name="Nakayama K."/>
        </authorList>
    </citation>
    <scope>NUCLEOTIDE SEQUENCE [LARGE SCALE GENOMIC DNA]</scope>
    <source>
        <strain evidence="2 3">OMA14</strain>
    </source>
</reference>
<evidence type="ECO:0000259" key="1">
    <source>
        <dbReference type="Pfam" id="PF13304"/>
    </source>
</evidence>